<evidence type="ECO:0000313" key="2">
    <source>
        <dbReference type="Proteomes" id="UP000184550"/>
    </source>
</evidence>
<evidence type="ECO:0000313" key="1">
    <source>
        <dbReference type="EMBL" id="VXD19107.1"/>
    </source>
</evidence>
<keyword evidence="2" id="KW-1185">Reference proteome</keyword>
<dbReference type="EMBL" id="CZCU02000138">
    <property type="protein sequence ID" value="VXD19107.1"/>
    <property type="molecule type" value="Genomic_DNA"/>
</dbReference>
<accession>A0A7Z9BPC3</accession>
<protein>
    <recommendedName>
        <fullName evidence="3">Metal-dependent phosphohydrolase</fullName>
    </recommendedName>
</protein>
<organism evidence="1 2">
    <name type="scientific">Planktothrix serta PCC 8927</name>
    <dbReference type="NCBI Taxonomy" id="671068"/>
    <lineage>
        <taxon>Bacteria</taxon>
        <taxon>Bacillati</taxon>
        <taxon>Cyanobacteriota</taxon>
        <taxon>Cyanophyceae</taxon>
        <taxon>Oscillatoriophycideae</taxon>
        <taxon>Oscillatoriales</taxon>
        <taxon>Microcoleaceae</taxon>
        <taxon>Planktothrix</taxon>
    </lineage>
</organism>
<dbReference type="OrthoDB" id="188290at2"/>
<name>A0A7Z9BPC3_9CYAN</name>
<dbReference type="Proteomes" id="UP000184550">
    <property type="component" value="Unassembled WGS sequence"/>
</dbReference>
<reference evidence="1" key="1">
    <citation type="submission" date="2019-10" db="EMBL/GenBank/DDBJ databases">
        <authorList>
            <consortium name="Genoscope - CEA"/>
            <person name="William W."/>
        </authorList>
    </citation>
    <scope>NUCLEOTIDE SEQUENCE [LARGE SCALE GENOMIC DNA]</scope>
    <source>
        <strain evidence="1">BBR_PRJEB10992</strain>
    </source>
</reference>
<sequence>MCYRTQTLMIQDCIHRLYTGYYQAYGQQQLDYVDLMVEVADFALHQILQSDAPYHNVEHTILVTLSGQAILQGKNLCEKNVSPQTWVHTIIGLLCHDIGYVKGICRQDRIPDRIYVTGQCGEMIQLSHEATDASLTPYHIDRGKQFVQEYFEQNSLIDIPTIQRHIELTRFPVPNDQEHQDTTDYPGLIRAADLIGQLADPKYLNKMPDLFQEFKETGINEQFGYHQPDHIRQAYPKFFKNVVAQYIQTGLHYLSLTVEGTQIINHLYQNVEFAEQDAKNKPMNSSLISCQHPALK</sequence>
<proteinExistence type="predicted"/>
<dbReference type="SUPFAM" id="SSF109604">
    <property type="entry name" value="HD-domain/PDEase-like"/>
    <property type="match status" value="1"/>
</dbReference>
<dbReference type="AlphaFoldDB" id="A0A7Z9BPC3"/>
<evidence type="ECO:0008006" key="3">
    <source>
        <dbReference type="Google" id="ProtNLM"/>
    </source>
</evidence>
<comment type="caution">
    <text evidence="1">The sequence shown here is derived from an EMBL/GenBank/DDBJ whole genome shotgun (WGS) entry which is preliminary data.</text>
</comment>
<gene>
    <name evidence="1" type="ORF">PL8927_620010</name>
</gene>